<dbReference type="SUPFAM" id="SSF116726">
    <property type="entry name" value="TrkA C-terminal domain-like"/>
    <property type="match status" value="2"/>
</dbReference>
<keyword evidence="7 8" id="KW-0472">Membrane</keyword>
<dbReference type="GO" id="GO:0006813">
    <property type="term" value="P:potassium ion transport"/>
    <property type="evidence" value="ECO:0007669"/>
    <property type="project" value="InterPro"/>
</dbReference>
<feature type="transmembrane region" description="Helical" evidence="8">
    <location>
        <begin position="100"/>
        <end position="121"/>
    </location>
</feature>
<evidence type="ECO:0000256" key="3">
    <source>
        <dbReference type="ARBA" id="ARBA00022448"/>
    </source>
</evidence>
<dbReference type="eggNOG" id="COG2985">
    <property type="taxonomic scope" value="Bacteria"/>
</dbReference>
<dbReference type="GO" id="GO:0035556">
    <property type="term" value="P:intracellular signal transduction"/>
    <property type="evidence" value="ECO:0007669"/>
    <property type="project" value="InterPro"/>
</dbReference>
<organism evidence="11 12">
    <name type="scientific">Hoylesella marshii DSM 16973 = JCM 13450</name>
    <dbReference type="NCBI Taxonomy" id="862515"/>
    <lineage>
        <taxon>Bacteria</taxon>
        <taxon>Pseudomonadati</taxon>
        <taxon>Bacteroidota</taxon>
        <taxon>Bacteroidia</taxon>
        <taxon>Bacteroidales</taxon>
        <taxon>Prevotellaceae</taxon>
        <taxon>Hoylesella</taxon>
    </lineage>
</organism>
<feature type="transmembrane region" description="Helical" evidence="8">
    <location>
        <begin position="469"/>
        <end position="490"/>
    </location>
</feature>
<accession>E0NTS0</accession>
<evidence type="ECO:0000313" key="11">
    <source>
        <dbReference type="EMBL" id="EFM01453.1"/>
    </source>
</evidence>
<keyword evidence="6 8" id="KW-1133">Transmembrane helix</keyword>
<dbReference type="EMBL" id="AEEI01000050">
    <property type="protein sequence ID" value="EFM01453.1"/>
    <property type="molecule type" value="Genomic_DNA"/>
</dbReference>
<dbReference type="InterPro" id="IPR050144">
    <property type="entry name" value="AAE_transporter"/>
</dbReference>
<evidence type="ECO:0000313" key="12">
    <source>
        <dbReference type="Proteomes" id="UP000004394"/>
    </source>
</evidence>
<dbReference type="InterPro" id="IPR006037">
    <property type="entry name" value="RCK_C"/>
</dbReference>
<comment type="subcellular location">
    <subcellularLocation>
        <location evidence="1">Cell membrane</location>
        <topology evidence="1">Multi-pass membrane protein</topology>
    </subcellularLocation>
</comment>
<sequence>MTWLEGLFSLHSSLQTIIILSLVCAVGLAAGKIRIFGVSLGIAFVFFIGILAGHLGLSIDAQMLDYAENFGLILFVYTLGLHVGPSFFSAFKHEGKEFNLWGVAVIVVGTLLALLLCQITSVGIPDMMGLLCGATTNTPALGAAQSALQHLGLPTGGAALGCAVTYPLGVVGVILAILLMRKLFVKPEDLEPKSDSNENDTFVGQFVAINPAIAGKTIAEISQMTHFKFIISRIWRDGQVIVPISSNHIHLNDSVLVVTTKDDAEAMTLLFGKRVEKDWNREQIDWNSIDSKVESRVLVISRTELNGKLLGQLQLRHTYGVNVSRVMRGDVKLLATPDLRLQYGDRVAVVGAPQDIDNVEGFLGNAVQTLNEPNLAAIFIGIILGLALGTIPISIPGMDVPVRLGIAGGPILVGILVGTFGPRFHLITYTTRSASLMLRKLGLSLYLACLGLEAGGGFFETVIRSEGLLWIGLGFLLTVVPVLIVGLIALKTRRMDYGTICGILCGSMANPMALSYANETIKGDSSSVSYATVYPLSMFIRVIIAQVIVMFFA</sequence>
<evidence type="ECO:0000259" key="9">
    <source>
        <dbReference type="PROSITE" id="PS50125"/>
    </source>
</evidence>
<dbReference type="Pfam" id="PF02080">
    <property type="entry name" value="TrkA_C"/>
    <property type="match status" value="2"/>
</dbReference>
<evidence type="ECO:0000256" key="7">
    <source>
        <dbReference type="ARBA" id="ARBA00023136"/>
    </source>
</evidence>
<name>E0NTS0_9BACT</name>
<feature type="domain" description="Guanylate cyclase" evidence="9">
    <location>
        <begin position="400"/>
        <end position="438"/>
    </location>
</feature>
<dbReference type="AlphaFoldDB" id="E0NTS0"/>
<dbReference type="GO" id="GO:0008324">
    <property type="term" value="F:monoatomic cation transmembrane transporter activity"/>
    <property type="evidence" value="ECO:0007669"/>
    <property type="project" value="InterPro"/>
</dbReference>
<feature type="transmembrane region" description="Helical" evidence="8">
    <location>
        <begin position="6"/>
        <end position="28"/>
    </location>
</feature>
<dbReference type="RefSeq" id="WP_006949733.1">
    <property type="nucleotide sequence ID" value="NZ_GL397214.1"/>
</dbReference>
<dbReference type="NCBIfam" id="TIGR01625">
    <property type="entry name" value="YidE_YbjL_dupl"/>
    <property type="match status" value="2"/>
</dbReference>
<feature type="domain" description="RCK C-terminal" evidence="10">
    <location>
        <begin position="279"/>
        <end position="365"/>
    </location>
</feature>
<dbReference type="NCBIfam" id="NF003007">
    <property type="entry name" value="PRK03818.1"/>
    <property type="match status" value="1"/>
</dbReference>
<feature type="transmembrane region" description="Helical" evidence="8">
    <location>
        <begin position="401"/>
        <end position="420"/>
    </location>
</feature>
<keyword evidence="4" id="KW-1003">Cell membrane</keyword>
<evidence type="ECO:0000256" key="1">
    <source>
        <dbReference type="ARBA" id="ARBA00004651"/>
    </source>
</evidence>
<protein>
    <submittedName>
        <fullName evidence="11">TrkA C-terminal domain protein</fullName>
    </submittedName>
</protein>
<keyword evidence="5 8" id="KW-0812">Transmembrane</keyword>
<evidence type="ECO:0000256" key="6">
    <source>
        <dbReference type="ARBA" id="ARBA00022989"/>
    </source>
</evidence>
<feature type="transmembrane region" description="Helical" evidence="8">
    <location>
        <begin position="529"/>
        <end position="552"/>
    </location>
</feature>
<feature type="domain" description="RCK C-terminal" evidence="10">
    <location>
        <begin position="188"/>
        <end position="273"/>
    </location>
</feature>
<feature type="transmembrane region" description="Helical" evidence="8">
    <location>
        <begin position="35"/>
        <end position="57"/>
    </location>
</feature>
<dbReference type="PROSITE" id="PS50125">
    <property type="entry name" value="GUANYLATE_CYCLASE_2"/>
    <property type="match status" value="1"/>
</dbReference>
<dbReference type="PANTHER" id="PTHR30445">
    <property type="entry name" value="K(+)_H(+) ANTIPORTER SUBUNIT KHTT"/>
    <property type="match status" value="1"/>
</dbReference>
<comment type="caution">
    <text evidence="11">The sequence shown here is derived from an EMBL/GenBank/DDBJ whole genome shotgun (WGS) entry which is preliminary data.</text>
</comment>
<dbReference type="PROSITE" id="PS51202">
    <property type="entry name" value="RCK_C"/>
    <property type="match status" value="2"/>
</dbReference>
<evidence type="ECO:0000256" key="2">
    <source>
        <dbReference type="ARBA" id="ARBA00009854"/>
    </source>
</evidence>
<dbReference type="BioCyc" id="PMAR862515-HMP:GMOO-1597-MONOMER"/>
<dbReference type="Pfam" id="PF06826">
    <property type="entry name" value="Asp-Al_Ex"/>
    <property type="match status" value="2"/>
</dbReference>
<evidence type="ECO:0000259" key="10">
    <source>
        <dbReference type="PROSITE" id="PS51202"/>
    </source>
</evidence>
<dbReference type="STRING" id="862515.HMPREF0658_1573"/>
<evidence type="ECO:0000256" key="5">
    <source>
        <dbReference type="ARBA" id="ARBA00022692"/>
    </source>
</evidence>
<dbReference type="Gene3D" id="3.30.70.1450">
    <property type="entry name" value="Regulator of K+ conductance, C-terminal domain"/>
    <property type="match status" value="2"/>
</dbReference>
<dbReference type="GO" id="GO:0005886">
    <property type="term" value="C:plasma membrane"/>
    <property type="evidence" value="ECO:0007669"/>
    <property type="project" value="UniProtKB-SubCell"/>
</dbReference>
<proteinExistence type="inferred from homology"/>
<feature type="transmembrane region" description="Helical" evidence="8">
    <location>
        <begin position="441"/>
        <end position="463"/>
    </location>
</feature>
<feature type="transmembrane region" description="Helical" evidence="8">
    <location>
        <begin position="497"/>
        <end position="517"/>
    </location>
</feature>
<evidence type="ECO:0000256" key="8">
    <source>
        <dbReference type="SAM" id="Phobius"/>
    </source>
</evidence>
<dbReference type="PANTHER" id="PTHR30445:SF3">
    <property type="entry name" value="TRANSPORT PROTEIN YIDE-RELATED"/>
    <property type="match status" value="1"/>
</dbReference>
<gene>
    <name evidence="11" type="ORF">HMPREF0658_1573</name>
</gene>
<evidence type="ECO:0000256" key="4">
    <source>
        <dbReference type="ARBA" id="ARBA00022475"/>
    </source>
</evidence>
<comment type="similarity">
    <text evidence="2">Belongs to the AAE transporter (TC 2.A.81) family.</text>
</comment>
<keyword evidence="12" id="KW-1185">Reference proteome</keyword>
<feature type="transmembrane region" description="Helical" evidence="8">
    <location>
        <begin position="158"/>
        <end position="180"/>
    </location>
</feature>
<feature type="transmembrane region" description="Helical" evidence="8">
    <location>
        <begin position="375"/>
        <end position="395"/>
    </location>
</feature>
<reference evidence="11" key="1">
    <citation type="submission" date="2010-07" db="EMBL/GenBank/DDBJ databases">
        <authorList>
            <person name="Muzny D."/>
            <person name="Qin X."/>
            <person name="Deng J."/>
            <person name="Jiang H."/>
            <person name="Liu Y."/>
            <person name="Qu J."/>
            <person name="Song X.-Z."/>
            <person name="Zhang L."/>
            <person name="Thornton R."/>
            <person name="Coyle M."/>
            <person name="Francisco L."/>
            <person name="Jackson L."/>
            <person name="Javaid M."/>
            <person name="Korchina V."/>
            <person name="Kovar C."/>
            <person name="Mata R."/>
            <person name="Mathew T."/>
            <person name="Ngo R."/>
            <person name="Nguyen L."/>
            <person name="Nguyen N."/>
            <person name="Okwuonu G."/>
            <person name="Ongeri F."/>
            <person name="Pham C."/>
            <person name="Simmons D."/>
            <person name="Wilczek-Boney K."/>
            <person name="Hale W."/>
            <person name="Jakkamsetti A."/>
            <person name="Pham P."/>
            <person name="Ruth R."/>
            <person name="San Lucas F."/>
            <person name="Warren J."/>
            <person name="Zhang J."/>
            <person name="Zhao Z."/>
            <person name="Zhou C."/>
            <person name="Zhu D."/>
            <person name="Lee S."/>
            <person name="Bess C."/>
            <person name="Blankenburg K."/>
            <person name="Forbes L."/>
            <person name="Fu Q."/>
            <person name="Gubbala S."/>
            <person name="Hirani K."/>
            <person name="Jayaseelan J.C."/>
            <person name="Lara F."/>
            <person name="Munidasa M."/>
            <person name="Palculict T."/>
            <person name="Patil S."/>
            <person name="Pu L.-L."/>
            <person name="Saada N."/>
            <person name="Tang L."/>
            <person name="Weissenberger G."/>
            <person name="Zhu Y."/>
            <person name="Hemphill L."/>
            <person name="Shang Y."/>
            <person name="Youmans B."/>
            <person name="Ayvaz T."/>
            <person name="Ross M."/>
            <person name="Santibanez J."/>
            <person name="Aqrawi P."/>
            <person name="Gross S."/>
            <person name="Joshi V."/>
            <person name="Fowler G."/>
            <person name="Nazareth L."/>
            <person name="Reid J."/>
            <person name="Worley K."/>
            <person name="Petrosino J."/>
            <person name="Highlander S."/>
            <person name="Gibbs R."/>
        </authorList>
    </citation>
    <scope>NUCLEOTIDE SEQUENCE [LARGE SCALE GENOMIC DNA]</scope>
    <source>
        <strain evidence="11">DSM 16973</strain>
    </source>
</reference>
<dbReference type="GO" id="GO:0009190">
    <property type="term" value="P:cyclic nucleotide biosynthetic process"/>
    <property type="evidence" value="ECO:0007669"/>
    <property type="project" value="InterPro"/>
</dbReference>
<dbReference type="HOGENOM" id="CLU_035023_3_1_10"/>
<dbReference type="InterPro" id="IPR036721">
    <property type="entry name" value="RCK_C_sf"/>
</dbReference>
<dbReference type="InterPro" id="IPR006512">
    <property type="entry name" value="YidE_YbjL"/>
</dbReference>
<keyword evidence="3" id="KW-0813">Transport</keyword>
<dbReference type="Proteomes" id="UP000004394">
    <property type="component" value="Unassembled WGS sequence"/>
</dbReference>
<dbReference type="InterPro" id="IPR001054">
    <property type="entry name" value="A/G_cyclase"/>
</dbReference>
<feature type="transmembrane region" description="Helical" evidence="8">
    <location>
        <begin position="69"/>
        <end position="88"/>
    </location>
</feature>